<protein>
    <recommendedName>
        <fullName evidence="5">Small-conductance mechanosensitive channel</fullName>
    </recommendedName>
</protein>
<evidence type="ECO:0000313" key="8">
    <source>
        <dbReference type="EMBL" id="MBE0462353.1"/>
    </source>
</evidence>
<feature type="domain" description="Mechanosensitive ion channel MscS" evidence="7">
    <location>
        <begin position="103"/>
        <end position="169"/>
    </location>
</feature>
<organism evidence="8 9">
    <name type="scientific">Halomonas colorata</name>
    <dbReference type="NCBI Taxonomy" id="2742615"/>
    <lineage>
        <taxon>Bacteria</taxon>
        <taxon>Pseudomonadati</taxon>
        <taxon>Pseudomonadota</taxon>
        <taxon>Gammaproteobacteria</taxon>
        <taxon>Oceanospirillales</taxon>
        <taxon>Halomonadaceae</taxon>
        <taxon>Halomonas</taxon>
    </lineage>
</organism>
<dbReference type="InterPro" id="IPR010920">
    <property type="entry name" value="LSM_dom_sf"/>
</dbReference>
<comment type="caution">
    <text evidence="5">Lacks conserved residue(s) required for the propagation of feature annotation.</text>
</comment>
<keyword evidence="5" id="KW-1003">Cell membrane</keyword>
<keyword evidence="4 5" id="KW-0472">Membrane</keyword>
<name>A0ABR9FUP0_9GAMM</name>
<comment type="subunit">
    <text evidence="5">Homoheptamer.</text>
</comment>
<dbReference type="Gene3D" id="2.30.30.60">
    <property type="match status" value="1"/>
</dbReference>
<keyword evidence="3 5" id="KW-1133">Transmembrane helix</keyword>
<dbReference type="PANTHER" id="PTHR30221:SF1">
    <property type="entry name" value="SMALL-CONDUCTANCE MECHANOSENSITIVE CHANNEL"/>
    <property type="match status" value="1"/>
</dbReference>
<evidence type="ECO:0000256" key="1">
    <source>
        <dbReference type="ARBA" id="ARBA00004370"/>
    </source>
</evidence>
<dbReference type="Proteomes" id="UP001645038">
    <property type="component" value="Unassembled WGS sequence"/>
</dbReference>
<evidence type="ECO:0000256" key="4">
    <source>
        <dbReference type="ARBA" id="ARBA00023136"/>
    </source>
</evidence>
<feature type="region of interest" description="Disordered" evidence="6">
    <location>
        <begin position="263"/>
        <end position="285"/>
    </location>
</feature>
<evidence type="ECO:0000256" key="3">
    <source>
        <dbReference type="ARBA" id="ARBA00022989"/>
    </source>
</evidence>
<dbReference type="Gene3D" id="1.10.287.1260">
    <property type="match status" value="1"/>
</dbReference>
<comment type="subcellular location">
    <subcellularLocation>
        <location evidence="5">Cell inner membrane</location>
        <topology evidence="5">Multi-pass membrane protein</topology>
    </subcellularLocation>
    <subcellularLocation>
        <location evidence="1">Membrane</location>
    </subcellularLocation>
</comment>
<evidence type="ECO:0000256" key="2">
    <source>
        <dbReference type="ARBA" id="ARBA00022692"/>
    </source>
</evidence>
<gene>
    <name evidence="8" type="ORF">EI547_02620</name>
</gene>
<reference evidence="8 9" key="1">
    <citation type="submission" date="2020-07" db="EMBL/GenBank/DDBJ databases">
        <title>Halophilic bacteria isolated from french cheeses.</title>
        <authorList>
            <person name="Kothe C.I."/>
            <person name="Farah-Kraiem B."/>
            <person name="Renault P."/>
            <person name="Dridi B."/>
        </authorList>
    </citation>
    <scope>NUCLEOTIDE SEQUENCE [LARGE SCALE GENOMIC DNA]</scope>
    <source>
        <strain evidence="8 9">FME20</strain>
    </source>
</reference>
<dbReference type="SUPFAM" id="SSF50182">
    <property type="entry name" value="Sm-like ribonucleoproteins"/>
    <property type="match status" value="1"/>
</dbReference>
<feature type="transmembrane region" description="Helical" evidence="5">
    <location>
        <begin position="55"/>
        <end position="79"/>
    </location>
</feature>
<evidence type="ECO:0000259" key="7">
    <source>
        <dbReference type="Pfam" id="PF00924"/>
    </source>
</evidence>
<keyword evidence="5" id="KW-0407">Ion channel</keyword>
<keyword evidence="5" id="KW-0813">Transport</keyword>
<keyword evidence="5" id="KW-0406">Ion transport</keyword>
<dbReference type="Pfam" id="PF00924">
    <property type="entry name" value="MS_channel_2nd"/>
    <property type="match status" value="1"/>
</dbReference>
<dbReference type="PANTHER" id="PTHR30221">
    <property type="entry name" value="SMALL-CONDUCTANCE MECHANOSENSITIVE CHANNEL"/>
    <property type="match status" value="1"/>
</dbReference>
<keyword evidence="5" id="KW-0997">Cell inner membrane</keyword>
<keyword evidence="2 5" id="KW-0812">Transmembrane</keyword>
<comment type="similarity">
    <text evidence="5">Belongs to the MscS (TC 1.A.23) family.</text>
</comment>
<feature type="transmembrane region" description="Helical" evidence="5">
    <location>
        <begin position="16"/>
        <end position="35"/>
    </location>
</feature>
<dbReference type="InterPro" id="IPR006685">
    <property type="entry name" value="MscS_channel_2nd"/>
</dbReference>
<dbReference type="InterPro" id="IPR045275">
    <property type="entry name" value="MscS_archaea/bacteria_type"/>
</dbReference>
<comment type="function">
    <text evidence="5">Mechanosensitive channel that participates in the regulation of osmotic pressure changes within the cell, opening in response to stretch forces in the membrane lipid bilayer, without the need for other proteins. Contributes to normal resistance to hypoosmotic shock. Forms an ion channel of 1.0 nanosiemens conductance with a slight preference for anions.</text>
</comment>
<keyword evidence="9" id="KW-1185">Reference proteome</keyword>
<evidence type="ECO:0000313" key="9">
    <source>
        <dbReference type="Proteomes" id="UP001645038"/>
    </source>
</evidence>
<accession>A0ABR9FUP0</accession>
<dbReference type="EMBL" id="RRZB01000004">
    <property type="protein sequence ID" value="MBE0462353.1"/>
    <property type="molecule type" value="Genomic_DNA"/>
</dbReference>
<evidence type="ECO:0000256" key="6">
    <source>
        <dbReference type="SAM" id="MobiDB-lite"/>
    </source>
</evidence>
<dbReference type="RefSeq" id="WP_192536851.1">
    <property type="nucleotide sequence ID" value="NZ_JABUZA010000005.1"/>
</dbReference>
<evidence type="ECO:0000256" key="5">
    <source>
        <dbReference type="RuleBase" id="RU369025"/>
    </source>
</evidence>
<dbReference type="InterPro" id="IPR023408">
    <property type="entry name" value="MscS_beta-dom_sf"/>
</dbReference>
<sequence length="285" mass="31592">MDDQKQYAKLFNDMDSQTVITLGIILASVILLTIASQRGLSWLANRLHGQVRFRIFALVPLTRLLILLTALAIAVPIVIEPSLRNMVTLLGAIGLAIGFALKDYVSSLIAGVVSAIELPYRPGDWVDIEGTYGEVKHVGMRTVEIQTPDDDLVAMPHLKLWDSAVYNANNGGTSLQCVANFYLHPEHEADGVRKALRDVALTSAYLKFDQPIIIVAEEKPWGTHYRIRAYPVDPRQQFLFITDLTVRGKQVLSRAGIKPALLPPDAALDTPKGVPDVHRRQQRTQ</sequence>
<proteinExistence type="inferred from homology"/>
<comment type="caution">
    <text evidence="8">The sequence shown here is derived from an EMBL/GenBank/DDBJ whole genome shotgun (WGS) entry which is preliminary data.</text>
</comment>